<evidence type="ECO:0000256" key="1">
    <source>
        <dbReference type="ARBA" id="ARBA00022679"/>
    </source>
</evidence>
<evidence type="ECO:0000259" key="2">
    <source>
        <dbReference type="Pfam" id="PF00534"/>
    </source>
</evidence>
<dbReference type="AlphaFoldDB" id="A0A1F5FEQ0"/>
<dbReference type="SUPFAM" id="SSF53756">
    <property type="entry name" value="UDP-Glycosyltransferase/glycogen phosphorylase"/>
    <property type="match status" value="1"/>
</dbReference>
<dbReference type="CDD" id="cd03809">
    <property type="entry name" value="GT4_MtfB-like"/>
    <property type="match status" value="1"/>
</dbReference>
<dbReference type="Proteomes" id="UP000176682">
    <property type="component" value="Unassembled WGS sequence"/>
</dbReference>
<organism evidence="4 5">
    <name type="scientific">Candidatus Collierbacteria bacterium RIFOXYB1_FULL_49_13</name>
    <dbReference type="NCBI Taxonomy" id="1817728"/>
    <lineage>
        <taxon>Bacteria</taxon>
        <taxon>Candidatus Collieribacteriota</taxon>
    </lineage>
</organism>
<feature type="domain" description="Glycosyltransferase subfamily 4-like N-terminal" evidence="3">
    <location>
        <begin position="15"/>
        <end position="171"/>
    </location>
</feature>
<dbReference type="PANTHER" id="PTHR46401:SF2">
    <property type="entry name" value="GLYCOSYLTRANSFERASE WBBK-RELATED"/>
    <property type="match status" value="1"/>
</dbReference>
<dbReference type="EMBL" id="MFAM01000061">
    <property type="protein sequence ID" value="OGD78093.1"/>
    <property type="molecule type" value="Genomic_DNA"/>
</dbReference>
<evidence type="ECO:0000313" key="5">
    <source>
        <dbReference type="Proteomes" id="UP000176682"/>
    </source>
</evidence>
<dbReference type="GO" id="GO:0009103">
    <property type="term" value="P:lipopolysaccharide biosynthetic process"/>
    <property type="evidence" value="ECO:0007669"/>
    <property type="project" value="TreeGrafter"/>
</dbReference>
<name>A0A1F5FEQ0_9BACT</name>
<sequence>MRVAIDISQVIYGTGVSTYTRKLLFQLNRLSSRHTYLAFGGSLRRKNELDAFVRHLKHTENQTSRLSPALSNFIWNTLHVLPVEFFTGPVDLVHTSDWTEPPAKAPKITTVHDLNFYRDPAFAHPSVTAVHKKRLYWVSKESDLIIAVSHATKKDLIDYLSIDENKIVVIPEASSGLPSSTFSQSQLSQRLGITRDYILVPGCGHPRKNIKNIVQAFAPLSRAYQLVIVGRPTPDEKALASQDVIFPGYISDQMLGSLYQHACLVVFASLYEGFGLPILDAFAFDTPVVTSITSSMPEVAGDAAQLVDPTSVESIYQGILTALNRRSELVELGCIRRTQFTWKKTAQKTLAVYKKLIT</sequence>
<feature type="domain" description="Glycosyl transferase family 1" evidence="2">
    <location>
        <begin position="194"/>
        <end position="327"/>
    </location>
</feature>
<reference evidence="4 5" key="1">
    <citation type="journal article" date="2016" name="Nat. Commun.">
        <title>Thousands of microbial genomes shed light on interconnected biogeochemical processes in an aquifer system.</title>
        <authorList>
            <person name="Anantharaman K."/>
            <person name="Brown C.T."/>
            <person name="Hug L.A."/>
            <person name="Sharon I."/>
            <person name="Castelle C.J."/>
            <person name="Probst A.J."/>
            <person name="Thomas B.C."/>
            <person name="Singh A."/>
            <person name="Wilkins M.J."/>
            <person name="Karaoz U."/>
            <person name="Brodie E.L."/>
            <person name="Williams K.H."/>
            <person name="Hubbard S.S."/>
            <person name="Banfield J.F."/>
        </authorList>
    </citation>
    <scope>NUCLEOTIDE SEQUENCE [LARGE SCALE GENOMIC DNA]</scope>
</reference>
<protein>
    <recommendedName>
        <fullName evidence="6">Glycosyl transferase family 1 domain-containing protein</fullName>
    </recommendedName>
</protein>
<comment type="caution">
    <text evidence="4">The sequence shown here is derived from an EMBL/GenBank/DDBJ whole genome shotgun (WGS) entry which is preliminary data.</text>
</comment>
<proteinExistence type="predicted"/>
<evidence type="ECO:0008006" key="6">
    <source>
        <dbReference type="Google" id="ProtNLM"/>
    </source>
</evidence>
<dbReference type="Pfam" id="PF00534">
    <property type="entry name" value="Glycos_transf_1"/>
    <property type="match status" value="1"/>
</dbReference>
<accession>A0A1F5FEQ0</accession>
<dbReference type="InterPro" id="IPR028098">
    <property type="entry name" value="Glyco_trans_4-like_N"/>
</dbReference>
<dbReference type="InterPro" id="IPR001296">
    <property type="entry name" value="Glyco_trans_1"/>
</dbReference>
<dbReference type="Gene3D" id="3.40.50.2000">
    <property type="entry name" value="Glycogen Phosphorylase B"/>
    <property type="match status" value="2"/>
</dbReference>
<evidence type="ECO:0000259" key="3">
    <source>
        <dbReference type="Pfam" id="PF13439"/>
    </source>
</evidence>
<keyword evidence="1" id="KW-0808">Transferase</keyword>
<dbReference type="Pfam" id="PF13439">
    <property type="entry name" value="Glyco_transf_4"/>
    <property type="match status" value="1"/>
</dbReference>
<evidence type="ECO:0000313" key="4">
    <source>
        <dbReference type="EMBL" id="OGD78093.1"/>
    </source>
</evidence>
<gene>
    <name evidence="4" type="ORF">A2368_04020</name>
</gene>
<dbReference type="PANTHER" id="PTHR46401">
    <property type="entry name" value="GLYCOSYLTRANSFERASE WBBK-RELATED"/>
    <property type="match status" value="1"/>
</dbReference>
<dbReference type="GO" id="GO:0016757">
    <property type="term" value="F:glycosyltransferase activity"/>
    <property type="evidence" value="ECO:0007669"/>
    <property type="project" value="InterPro"/>
</dbReference>